<evidence type="ECO:0000313" key="3">
    <source>
        <dbReference type="EMBL" id="PWA85449.1"/>
    </source>
</evidence>
<dbReference type="InterPro" id="IPR001810">
    <property type="entry name" value="F-box_dom"/>
</dbReference>
<evidence type="ECO:0000256" key="1">
    <source>
        <dbReference type="SAM" id="Coils"/>
    </source>
</evidence>
<sequence>MDYEQVEKRMNADIDRLSNLPDELIHKILSFVGIKRAIELSDLSSRWRYIWTSMPYLDFSVEKFSTSAKLSNFASNVLSRRNNLVEVVSIKLHSNRGNDNGSPRPLFCSESLKHLSLRWRAVITSTSIIDLPALTSLYLKGITLSCDDNTEKTDKCIGLFSKCANLKDLTLEGCQVIGLNGLDVCHPLLSNLTLRNVHGSLNVVNVVAPQLKNLSISNVTEKLQFLISAPDLVSLCYKNFQYPLYLSTEGFHSLEKVDLCVGFGIRRGAQEFVRLFQQLQSVKCLTLNMEILELLSSSVELISNQPSPFANLKSLHIYPVRELSEVRNRVKMSTEVKNYLLVNSPSAAFTMVSREIPAMKKPGFITASKTLEIRDKKNTELALKEMASLRVMLEREKTETENRITKVEKLLQIGGSMTHVNKSWEGLSKQIDKGRAKTDEIISELQNVKYTLTDLSVSKRAEMQESFSSLCSEAYNVVNKIMDLVKILCDMKGSRFRVYFDELSTISEPSSQQIKISFKENIQASQKPKNQSVFLDARTWTTQVPNVYVSPVNPIGPILPILTSTRVDLSPF</sequence>
<dbReference type="PANTHER" id="PTHR34223:SF101">
    <property type="entry name" value="F-BOX DOMAIN-CONTAINING PROTEIN"/>
    <property type="match status" value="1"/>
</dbReference>
<keyword evidence="4" id="KW-1185">Reference proteome</keyword>
<dbReference type="Gene3D" id="3.80.10.10">
    <property type="entry name" value="Ribonuclease Inhibitor"/>
    <property type="match status" value="1"/>
</dbReference>
<reference evidence="3 4" key="1">
    <citation type="journal article" date="2018" name="Mol. Plant">
        <title>The genome of Artemisia annua provides insight into the evolution of Asteraceae family and artemisinin biosynthesis.</title>
        <authorList>
            <person name="Shen Q."/>
            <person name="Zhang L."/>
            <person name="Liao Z."/>
            <person name="Wang S."/>
            <person name="Yan T."/>
            <person name="Shi P."/>
            <person name="Liu M."/>
            <person name="Fu X."/>
            <person name="Pan Q."/>
            <person name="Wang Y."/>
            <person name="Lv Z."/>
            <person name="Lu X."/>
            <person name="Zhang F."/>
            <person name="Jiang W."/>
            <person name="Ma Y."/>
            <person name="Chen M."/>
            <person name="Hao X."/>
            <person name="Li L."/>
            <person name="Tang Y."/>
            <person name="Lv G."/>
            <person name="Zhou Y."/>
            <person name="Sun X."/>
            <person name="Brodelius P.E."/>
            <person name="Rose J.K.C."/>
            <person name="Tang K."/>
        </authorList>
    </citation>
    <scope>NUCLEOTIDE SEQUENCE [LARGE SCALE GENOMIC DNA]</scope>
    <source>
        <strain evidence="4">cv. Huhao1</strain>
        <tissue evidence="3">Leaf</tissue>
    </source>
</reference>
<accession>A0A2U1PI87</accession>
<dbReference type="Proteomes" id="UP000245207">
    <property type="component" value="Unassembled WGS sequence"/>
</dbReference>
<dbReference type="InterPro" id="IPR053197">
    <property type="entry name" value="F-box_SCFL_complex_component"/>
</dbReference>
<evidence type="ECO:0000313" key="4">
    <source>
        <dbReference type="Proteomes" id="UP000245207"/>
    </source>
</evidence>
<feature type="domain" description="F-box" evidence="2">
    <location>
        <begin position="14"/>
        <end position="64"/>
    </location>
</feature>
<dbReference type="AlphaFoldDB" id="A0A2U1PI87"/>
<dbReference type="PROSITE" id="PS50181">
    <property type="entry name" value="FBOX"/>
    <property type="match status" value="1"/>
</dbReference>
<dbReference type="InterPro" id="IPR032675">
    <property type="entry name" value="LRR_dom_sf"/>
</dbReference>
<dbReference type="OrthoDB" id="1848700at2759"/>
<name>A0A2U1PI87_ARTAN</name>
<keyword evidence="1" id="KW-0175">Coiled coil</keyword>
<dbReference type="Pfam" id="PF00646">
    <property type="entry name" value="F-box"/>
    <property type="match status" value="1"/>
</dbReference>
<evidence type="ECO:0000259" key="2">
    <source>
        <dbReference type="PROSITE" id="PS50181"/>
    </source>
</evidence>
<proteinExistence type="predicted"/>
<dbReference type="SUPFAM" id="SSF81383">
    <property type="entry name" value="F-box domain"/>
    <property type="match status" value="1"/>
</dbReference>
<dbReference type="PANTHER" id="PTHR34223">
    <property type="entry name" value="OS11G0201299 PROTEIN"/>
    <property type="match status" value="1"/>
</dbReference>
<comment type="caution">
    <text evidence="3">The sequence shown here is derived from an EMBL/GenBank/DDBJ whole genome shotgun (WGS) entry which is preliminary data.</text>
</comment>
<dbReference type="SMART" id="SM00256">
    <property type="entry name" value="FBOX"/>
    <property type="match status" value="1"/>
</dbReference>
<protein>
    <submittedName>
        <fullName evidence="3">F-box domain, Leucine-rich repeat domain, L domain-like protein</fullName>
    </submittedName>
</protein>
<gene>
    <name evidence="3" type="ORF">CTI12_AA147270</name>
</gene>
<dbReference type="InterPro" id="IPR036047">
    <property type="entry name" value="F-box-like_dom_sf"/>
</dbReference>
<organism evidence="3 4">
    <name type="scientific">Artemisia annua</name>
    <name type="common">Sweet wormwood</name>
    <dbReference type="NCBI Taxonomy" id="35608"/>
    <lineage>
        <taxon>Eukaryota</taxon>
        <taxon>Viridiplantae</taxon>
        <taxon>Streptophyta</taxon>
        <taxon>Embryophyta</taxon>
        <taxon>Tracheophyta</taxon>
        <taxon>Spermatophyta</taxon>
        <taxon>Magnoliopsida</taxon>
        <taxon>eudicotyledons</taxon>
        <taxon>Gunneridae</taxon>
        <taxon>Pentapetalae</taxon>
        <taxon>asterids</taxon>
        <taxon>campanulids</taxon>
        <taxon>Asterales</taxon>
        <taxon>Asteraceae</taxon>
        <taxon>Asteroideae</taxon>
        <taxon>Anthemideae</taxon>
        <taxon>Artemisiinae</taxon>
        <taxon>Artemisia</taxon>
    </lineage>
</organism>
<dbReference type="SUPFAM" id="SSF52058">
    <property type="entry name" value="L domain-like"/>
    <property type="match status" value="1"/>
</dbReference>
<dbReference type="STRING" id="35608.A0A2U1PI87"/>
<feature type="coiled-coil region" evidence="1">
    <location>
        <begin position="383"/>
        <end position="410"/>
    </location>
</feature>
<dbReference type="EMBL" id="PKPP01001118">
    <property type="protein sequence ID" value="PWA85449.1"/>
    <property type="molecule type" value="Genomic_DNA"/>
</dbReference>